<dbReference type="Pfam" id="PF13369">
    <property type="entry name" value="Transglut_core2"/>
    <property type="match status" value="1"/>
</dbReference>
<dbReference type="PANTHER" id="PTHR31350:SF21">
    <property type="entry name" value="F-BOX ONLY PROTEIN 21"/>
    <property type="match status" value="1"/>
</dbReference>
<gene>
    <name evidence="3" type="primary">sirB1</name>
    <name evidence="3" type="ORF">SCTVLC_0761</name>
</gene>
<comment type="similarity">
    <text evidence="1">Belongs to the UPF0162 family.</text>
</comment>
<evidence type="ECO:0000259" key="2">
    <source>
        <dbReference type="Pfam" id="PF13369"/>
    </source>
</evidence>
<reference evidence="3" key="1">
    <citation type="submission" date="2013-06" db="EMBL/GenBank/DDBJ databases">
        <authorList>
            <person name="Mazano-Marin A."/>
        </authorList>
    </citation>
    <scope>NUCLEOTIDE SEQUENCE</scope>
    <source>
        <strain evidence="3">SCt-VLC</strain>
    </source>
</reference>
<feature type="domain" description="Protein SirB1 N-terminal" evidence="2">
    <location>
        <begin position="33"/>
        <end position="184"/>
    </location>
</feature>
<accession>A0A068RAM4</accession>
<protein>
    <submittedName>
        <fullName evidence="3">Protein sirB1</fullName>
    </submittedName>
</protein>
<dbReference type="RefSeq" id="WP_061770078.1">
    <property type="nucleotide sequence ID" value="NZ_FR904232.1"/>
</dbReference>
<dbReference type="NCBIfam" id="NF008188">
    <property type="entry name" value="PRK10941.1"/>
    <property type="match status" value="1"/>
</dbReference>
<dbReference type="InterPro" id="IPR032698">
    <property type="entry name" value="SirB1_N"/>
</dbReference>
<dbReference type="OrthoDB" id="232498at2"/>
<dbReference type="Pfam" id="PF13371">
    <property type="entry name" value="TPR_9"/>
    <property type="match status" value="1"/>
</dbReference>
<reference evidence="3" key="2">
    <citation type="journal article" date="2014" name="Genome Biol. Evol.">
        <title>Settling down: the genome of Serratia symbiotica from the aphid Cinara tujafilina zooms in on the process of accommodation to a cooperative intracellular life.</title>
        <authorList>
            <person name="Manzano-Marin A."/>
            <person name="Latorre A."/>
        </authorList>
    </citation>
    <scope>NUCLEOTIDE SEQUENCE</scope>
    <source>
        <strain evidence="3">SCt-VLC</strain>
    </source>
</reference>
<evidence type="ECO:0000256" key="1">
    <source>
        <dbReference type="ARBA" id="ARBA00007100"/>
    </source>
</evidence>
<name>A0A068RAM4_9GAMM</name>
<dbReference type="AlphaFoldDB" id="A0A068RAM4"/>
<dbReference type="InterPro" id="IPR011990">
    <property type="entry name" value="TPR-like_helical_dom_sf"/>
</dbReference>
<dbReference type="SUPFAM" id="SSF48452">
    <property type="entry name" value="TPR-like"/>
    <property type="match status" value="1"/>
</dbReference>
<sequence length="269" mass="30726">MSRIADFEFNTSPLSAGVILVSQSIRRDFPVAEVERKLQQLVDEARAAMPDDLNREQQLDALIELFFTIWGFGGVGGVYRLSDAIWLDKVLEERRGTPVSLGTIFLHIAHQLDLPLMPVIFPTQLILRADWLDDEMWLINPLNGETLNEHQLEVWIKGSLGLCAELEDNDLDESDNLMVVRKMLDALKAALIEEKQMEMALSASETALCFDPDDPYEIRDRGLIYAQLECNHIAISDLNYFVEQCPEDPVSEVIKLHIYMMDRKRVTLH</sequence>
<dbReference type="PANTHER" id="PTHR31350">
    <property type="entry name" value="SI:DKEY-261L7.2"/>
    <property type="match status" value="1"/>
</dbReference>
<evidence type="ECO:0000313" key="3">
    <source>
        <dbReference type="EMBL" id="CDG47513.1"/>
    </source>
</evidence>
<organism evidence="3">
    <name type="scientific">Serratia symbiotica SCt-VLC</name>
    <dbReference type="NCBI Taxonomy" id="1347341"/>
    <lineage>
        <taxon>Bacteria</taxon>
        <taxon>Pseudomonadati</taxon>
        <taxon>Pseudomonadota</taxon>
        <taxon>Gammaproteobacteria</taxon>
        <taxon>Enterobacterales</taxon>
        <taxon>Yersiniaceae</taxon>
        <taxon>Serratia</taxon>
        <taxon>Serratia symbiotica</taxon>
    </lineage>
</organism>
<dbReference type="EMBL" id="FR904232">
    <property type="protein sequence ID" value="CDG47513.1"/>
    <property type="molecule type" value="Genomic_DNA"/>
</dbReference>
<proteinExistence type="inferred from homology"/>